<accession>A0A252A778</accession>
<protein>
    <submittedName>
        <fullName evidence="1">Uncharacterized protein</fullName>
    </submittedName>
</protein>
<evidence type="ECO:0000313" key="2">
    <source>
        <dbReference type="Proteomes" id="UP000194565"/>
    </source>
</evidence>
<dbReference type="AlphaFoldDB" id="A0A252A778"/>
<proteinExistence type="predicted"/>
<dbReference type="EMBL" id="JOMM01000033">
    <property type="protein sequence ID" value="OUI85439.1"/>
    <property type="molecule type" value="Genomic_DNA"/>
</dbReference>
<reference evidence="1 2" key="1">
    <citation type="submission" date="2014-06" db="EMBL/GenBank/DDBJ databases">
        <authorList>
            <person name="Ju J."/>
            <person name="Zhang J."/>
        </authorList>
    </citation>
    <scope>NUCLEOTIDE SEQUENCE [LARGE SCALE GENOMIC DNA]</scope>
    <source>
        <strain evidence="1">DmW_042</strain>
    </source>
</reference>
<dbReference type="Proteomes" id="UP000194565">
    <property type="component" value="Unassembled WGS sequence"/>
</dbReference>
<name>A0A252A778_9PROT</name>
<evidence type="ECO:0000313" key="1">
    <source>
        <dbReference type="EMBL" id="OUI85439.1"/>
    </source>
</evidence>
<sequence length="72" mass="8541">MKLMAGEEDSRQCWKFQQAYQIDGFGCALLSISSRFWSLKLEFRAVKNNEISDLIFQRIAFLKTLLNFLFHF</sequence>
<gene>
    <name evidence="1" type="ORF">HC62_11085</name>
</gene>
<comment type="caution">
    <text evidence="1">The sequence shown here is derived from an EMBL/GenBank/DDBJ whole genome shotgun (WGS) entry which is preliminary data.</text>
</comment>
<organism evidence="1 2">
    <name type="scientific">Acetobacter tropicalis</name>
    <dbReference type="NCBI Taxonomy" id="104102"/>
    <lineage>
        <taxon>Bacteria</taxon>
        <taxon>Pseudomonadati</taxon>
        <taxon>Pseudomonadota</taxon>
        <taxon>Alphaproteobacteria</taxon>
        <taxon>Acetobacterales</taxon>
        <taxon>Acetobacteraceae</taxon>
        <taxon>Acetobacter</taxon>
    </lineage>
</organism>